<reference evidence="18" key="1">
    <citation type="submission" date="2003-08" db="EMBL/GenBank/DDBJ databases">
        <authorList>
            <person name="Birren B."/>
            <person name="Nusbaum C."/>
            <person name="Abebe A."/>
            <person name="Abouelleil A."/>
            <person name="Adekoya E."/>
            <person name="Ait-zahra M."/>
            <person name="Allen N."/>
            <person name="Allen T."/>
            <person name="An P."/>
            <person name="Anderson M."/>
            <person name="Anderson S."/>
            <person name="Arachchi H."/>
            <person name="Armbruster J."/>
            <person name="Bachantsang P."/>
            <person name="Baldwin J."/>
            <person name="Barry A."/>
            <person name="Bayul T."/>
            <person name="Blitshsteyn B."/>
            <person name="Bloom T."/>
            <person name="Blye J."/>
            <person name="Boguslavskiy L."/>
            <person name="Borowsky M."/>
            <person name="Boukhgalter B."/>
            <person name="Brunache A."/>
            <person name="Butler J."/>
            <person name="Calixte N."/>
            <person name="Calvo S."/>
            <person name="Camarata J."/>
            <person name="Campo K."/>
            <person name="Chang J."/>
            <person name="Cheshatsang Y."/>
            <person name="Citroen M."/>
            <person name="Collymore A."/>
            <person name="Considine T."/>
            <person name="Cook A."/>
            <person name="Cooke P."/>
            <person name="Corum B."/>
            <person name="Cuomo C."/>
            <person name="David R."/>
            <person name="Dawoe T."/>
            <person name="Degray S."/>
            <person name="Dodge S."/>
            <person name="Dooley K."/>
            <person name="Dorje P."/>
            <person name="Dorjee K."/>
            <person name="Dorris L."/>
            <person name="Duffey N."/>
            <person name="Dupes A."/>
            <person name="Elkins T."/>
            <person name="Engels R."/>
            <person name="Erickson J."/>
            <person name="Farina A."/>
            <person name="Faro S."/>
            <person name="Ferreira P."/>
            <person name="Fischer H."/>
            <person name="Fitzgerald M."/>
            <person name="Foley K."/>
            <person name="Gage D."/>
            <person name="Galagan J."/>
            <person name="Gearin G."/>
            <person name="Gnerre S."/>
            <person name="Gnirke A."/>
            <person name="Goyette A."/>
            <person name="Graham J."/>
            <person name="Grandbois E."/>
            <person name="Gyaltsen K."/>
            <person name="Hafez N."/>
            <person name="Hagopian D."/>
            <person name="Hagos B."/>
            <person name="Hall J."/>
            <person name="Hatcher B."/>
            <person name="Heller A."/>
            <person name="Higgins H."/>
            <person name="Honan T."/>
            <person name="Horn A."/>
            <person name="Houde N."/>
            <person name="Hughes L."/>
            <person name="Hulme W."/>
            <person name="Husby E."/>
            <person name="Iliev I."/>
            <person name="Jaffe D."/>
            <person name="Jones C."/>
            <person name="Kamal M."/>
            <person name="Kamat A."/>
            <person name="Kamvysselis M."/>
            <person name="Karlsson E."/>
            <person name="Kells C."/>
            <person name="Kieu A."/>
            <person name="Kisner P."/>
            <person name="Kodira C."/>
            <person name="Kulbokas E."/>
            <person name="Labutti K."/>
            <person name="Lama D."/>
            <person name="Landers T."/>
            <person name="Leger J."/>
            <person name="Levine S."/>
            <person name="Lewis D."/>
            <person name="Lewis T."/>
            <person name="Lindblad-toh K."/>
            <person name="Liu X."/>
            <person name="Lokyitsang T."/>
            <person name="Lokyitsang Y."/>
            <person name="Lucien O."/>
            <person name="Lui A."/>
            <person name="Ma L.J."/>
            <person name="Mabbitt R."/>
            <person name="Macdonald J."/>
            <person name="Maclean C."/>
            <person name="Major J."/>
            <person name="Manning J."/>
            <person name="Marabella R."/>
            <person name="Maru K."/>
            <person name="Matthews C."/>
            <person name="Mauceli E."/>
            <person name="Mccarthy M."/>
            <person name="Mcdonough S."/>
            <person name="Mcghee T."/>
            <person name="Meldrim J."/>
            <person name="Meneus L."/>
            <person name="Mesirov J."/>
            <person name="Mihalev A."/>
            <person name="Mihova T."/>
            <person name="Mikkelsen T."/>
            <person name="Mlenga V."/>
            <person name="Moru K."/>
            <person name="Mozes J."/>
            <person name="Mulrain L."/>
            <person name="Munson G."/>
            <person name="Naylor J."/>
            <person name="Newes C."/>
            <person name="Nguyen C."/>
            <person name="Nguyen N."/>
            <person name="Nguyen T."/>
            <person name="Nicol R."/>
            <person name="Nielsen C."/>
            <person name="Nizzari M."/>
            <person name="Norbu C."/>
            <person name="Norbu N."/>
            <person name="O'donnell P."/>
            <person name="Okoawo O."/>
            <person name="O'leary S."/>
            <person name="Omotosho B."/>
            <person name="O'neill K."/>
            <person name="Osman S."/>
            <person name="Parker S."/>
            <person name="Perrin D."/>
            <person name="Phunkhang P."/>
            <person name="Piqani B."/>
            <person name="Purcell S."/>
            <person name="Rachupka T."/>
            <person name="Ramasamy U."/>
            <person name="Rameau R."/>
            <person name="Ray V."/>
            <person name="Raymond C."/>
            <person name="Retta R."/>
            <person name="Richardson S."/>
            <person name="Rise C."/>
            <person name="Rodriguez J."/>
            <person name="Rogers J."/>
            <person name="Rogov P."/>
            <person name="Rutman M."/>
            <person name="Schupbach R."/>
            <person name="Seaman C."/>
            <person name="Settipalli S."/>
            <person name="Sharpe T."/>
            <person name="Sheridan J."/>
            <person name="Sherpa N."/>
            <person name="Shi J."/>
            <person name="Smirnov S."/>
            <person name="Smith C."/>
            <person name="Sougnez C."/>
            <person name="Spencer B."/>
            <person name="Stalker J."/>
            <person name="Stange-thomann N."/>
            <person name="Stavropoulos S."/>
            <person name="Stetson K."/>
            <person name="Stone C."/>
            <person name="Stone S."/>
            <person name="Stubbs M."/>
            <person name="Talamas J."/>
            <person name="Tchuinga P."/>
            <person name="Tenzing P."/>
            <person name="Tesfaye S."/>
            <person name="Theodore J."/>
            <person name="Thoulutsang Y."/>
            <person name="Topham K."/>
            <person name="Towey S."/>
            <person name="Tsamla T."/>
            <person name="Tsomo N."/>
            <person name="Vallee D."/>
            <person name="Vassiliev H."/>
            <person name="Venkataraman V."/>
            <person name="Vinson J."/>
            <person name="Vo A."/>
            <person name="Wade C."/>
            <person name="Wang S."/>
            <person name="Wangchuk T."/>
            <person name="Wangdi T."/>
            <person name="Whittaker C."/>
            <person name="Wilkinson J."/>
            <person name="Wu Y."/>
            <person name="Wyman D."/>
            <person name="Yadav S."/>
            <person name="Yang S."/>
            <person name="Yang X."/>
            <person name="Yeager S."/>
            <person name="Yee E."/>
            <person name="Young G."/>
            <person name="Zainoun J."/>
            <person name="Zembeck L."/>
            <person name="Zimmer A."/>
            <person name="Zody M."/>
            <person name="Lander E."/>
        </authorList>
    </citation>
    <scope>NUCLEOTIDE SEQUENCE [LARGE SCALE GENOMIC DNA]</scope>
</reference>
<feature type="domain" description="Dynein heavy chain 3 AAA+ lid" evidence="16">
    <location>
        <begin position="855"/>
        <end position="931"/>
    </location>
</feature>
<dbReference type="FunFam" id="1.20.920.30:FF:000005">
    <property type="entry name" value="Dynein, axonemal, heavy chain 2"/>
    <property type="match status" value="1"/>
</dbReference>
<keyword evidence="5" id="KW-0547">Nucleotide-binding</keyword>
<keyword evidence="10" id="KW-0505">Motor protein</keyword>
<dbReference type="InterPro" id="IPR027417">
    <property type="entry name" value="P-loop_NTPase"/>
</dbReference>
<reference evidence="17" key="3">
    <citation type="submission" date="2025-09" db="UniProtKB">
        <authorList>
            <consortium name="Ensembl"/>
        </authorList>
    </citation>
    <scope>IDENTIFICATION</scope>
</reference>
<dbReference type="InterPro" id="IPR026983">
    <property type="entry name" value="DHC"/>
</dbReference>
<keyword evidence="18" id="KW-1185">Reference proteome</keyword>
<dbReference type="GO" id="GO:0005930">
    <property type="term" value="C:axoneme"/>
    <property type="evidence" value="ECO:0007669"/>
    <property type="project" value="UniProtKB-SubCell"/>
</dbReference>
<dbReference type="InterPro" id="IPR035699">
    <property type="entry name" value="AAA_6"/>
</dbReference>
<evidence type="ECO:0000256" key="3">
    <source>
        <dbReference type="ARBA" id="ARBA00022490"/>
    </source>
</evidence>
<dbReference type="InterPro" id="IPR024317">
    <property type="entry name" value="Dynein_heavy_chain_D4_dom"/>
</dbReference>
<dbReference type="Gene3D" id="3.40.50.300">
    <property type="entry name" value="P-loop containing nucleotide triphosphate hydrolases"/>
    <property type="match status" value="3"/>
</dbReference>
<feature type="domain" description="Dynein heavy chain hydrolytic ATP-binding dynein motor region" evidence="13">
    <location>
        <begin position="3"/>
        <end position="329"/>
    </location>
</feature>
<evidence type="ECO:0000259" key="16">
    <source>
        <dbReference type="Pfam" id="PF17857"/>
    </source>
</evidence>
<comment type="similarity">
    <text evidence="2">Belongs to the dynein heavy chain family.</text>
</comment>
<dbReference type="InterPro" id="IPR041589">
    <property type="entry name" value="DNAH3_AAA_lid_1"/>
</dbReference>
<evidence type="ECO:0000256" key="11">
    <source>
        <dbReference type="ARBA" id="ARBA00023212"/>
    </source>
</evidence>
<evidence type="ECO:0000256" key="2">
    <source>
        <dbReference type="ARBA" id="ARBA00008887"/>
    </source>
</evidence>
<evidence type="ECO:0000256" key="12">
    <source>
        <dbReference type="ARBA" id="ARBA00023273"/>
    </source>
</evidence>
<dbReference type="Gene3D" id="1.20.920.30">
    <property type="match status" value="1"/>
</dbReference>
<evidence type="ECO:0000256" key="1">
    <source>
        <dbReference type="ARBA" id="ARBA00004430"/>
    </source>
</evidence>
<keyword evidence="6" id="KW-0067">ATP-binding</keyword>
<dbReference type="SUPFAM" id="SSF52540">
    <property type="entry name" value="P-loop containing nucleoside triphosphate hydrolases"/>
    <property type="match status" value="4"/>
</dbReference>
<evidence type="ECO:0000313" key="17">
    <source>
        <dbReference type="Ensembl" id="ENSCSAVP00000003989.1"/>
    </source>
</evidence>
<keyword evidence="4" id="KW-0493">Microtubule</keyword>
<dbReference type="Proteomes" id="UP000007875">
    <property type="component" value="Unassembled WGS sequence"/>
</dbReference>
<reference evidence="17" key="2">
    <citation type="submission" date="2025-08" db="UniProtKB">
        <authorList>
            <consortium name="Ensembl"/>
        </authorList>
    </citation>
    <scope>IDENTIFICATION</scope>
</reference>
<dbReference type="InterPro" id="IPR043157">
    <property type="entry name" value="Dynein_AAA1S"/>
</dbReference>
<dbReference type="OMA" id="PPENAYM"/>
<keyword evidence="12" id="KW-0966">Cell projection</keyword>
<evidence type="ECO:0000313" key="18">
    <source>
        <dbReference type="Proteomes" id="UP000007875"/>
    </source>
</evidence>
<dbReference type="Gene3D" id="1.10.472.130">
    <property type="match status" value="1"/>
</dbReference>
<feature type="domain" description="Dynein heavy chain AAA module D4" evidence="14">
    <location>
        <begin position="998"/>
        <end position="1241"/>
    </location>
</feature>
<dbReference type="Ensembl" id="ENSCSAVT00000004048.1">
    <property type="protein sequence ID" value="ENSCSAVP00000003989.1"/>
    <property type="gene ID" value="ENSCSAVG00000002364.1"/>
</dbReference>
<dbReference type="Pfam" id="PF12780">
    <property type="entry name" value="AAA_8"/>
    <property type="match status" value="1"/>
</dbReference>
<dbReference type="Pfam" id="PF12774">
    <property type="entry name" value="AAA_6"/>
    <property type="match status" value="1"/>
</dbReference>
<evidence type="ECO:0000256" key="7">
    <source>
        <dbReference type="ARBA" id="ARBA00023017"/>
    </source>
</evidence>
<evidence type="ECO:0000259" key="14">
    <source>
        <dbReference type="Pfam" id="PF12780"/>
    </source>
</evidence>
<organism evidence="17 18">
    <name type="scientific">Ciona savignyi</name>
    <name type="common">Pacific transparent sea squirt</name>
    <dbReference type="NCBI Taxonomy" id="51511"/>
    <lineage>
        <taxon>Eukaryota</taxon>
        <taxon>Metazoa</taxon>
        <taxon>Chordata</taxon>
        <taxon>Tunicata</taxon>
        <taxon>Ascidiacea</taxon>
        <taxon>Phlebobranchia</taxon>
        <taxon>Cionidae</taxon>
        <taxon>Ciona</taxon>
    </lineage>
</organism>
<name>H2YF91_CIOSA</name>
<dbReference type="Pfam" id="PF17852">
    <property type="entry name" value="Dynein_AAA_lid"/>
    <property type="match status" value="1"/>
</dbReference>
<dbReference type="AlphaFoldDB" id="H2YF91"/>
<evidence type="ECO:0008006" key="19">
    <source>
        <dbReference type="Google" id="ProtNLM"/>
    </source>
</evidence>
<dbReference type="Pfam" id="PF12775">
    <property type="entry name" value="AAA_7"/>
    <property type="match status" value="1"/>
</dbReference>
<dbReference type="InterPro" id="IPR041466">
    <property type="entry name" value="Dynein_AAA5_ext"/>
</dbReference>
<dbReference type="PANTHER" id="PTHR22878:SF73">
    <property type="entry name" value="DYNEIN AXONEMAL HEAVY CHAIN 1"/>
    <property type="match status" value="1"/>
</dbReference>
<evidence type="ECO:0000256" key="5">
    <source>
        <dbReference type="ARBA" id="ARBA00022741"/>
    </source>
</evidence>
<dbReference type="GeneTree" id="ENSGT00940000154791"/>
<evidence type="ECO:0000256" key="4">
    <source>
        <dbReference type="ARBA" id="ARBA00022701"/>
    </source>
</evidence>
<dbReference type="GO" id="GO:0030286">
    <property type="term" value="C:dynein complex"/>
    <property type="evidence" value="ECO:0007669"/>
    <property type="project" value="UniProtKB-KW"/>
</dbReference>
<feature type="domain" description="Dynein heavy chain AAA 5 extension" evidence="15">
    <location>
        <begin position="495"/>
        <end position="631"/>
    </location>
</feature>
<sequence length="1241" mass="140520">FPYGYEYLGNTGRLVITPLTDRCYLTLTGALHLKFGGAPAGPAGTGKTETTKDLGKALAIQTVVFNCSDQLDFMAMGKFFKGLASSGAWACFDEFNRIDIEVLSVVAQQIATIQNAQAARMDRFMFEGVEIALKASCAVFITMNPGYAGRTELPDNLKALFRPVAMMVPDYAMIAEISLYSFGFNNAKHLSKKIVSTFKLSSEQLSSQDHYDFGMRAVKTVISAAGNLKREHPDMDEEVICLRAIRDVNVPKFLLDDLKLFRGIVSDLFPKIKEEAIDYGALMDSIVDSCPKLGVQAVDGFVTKCIQLYETTVVRHGLMLVGPTCSGKTKCYNVLAKALTQLKGQPSISGGNYEATDVLNPKSITMGQLYGEFDAMTHEWTDGILSTLIRQGCSATDQDKRWYMFDGPVDAVWIENMNTVLDDNKKLCLSSGEIIKLTAHMTMMFEVADLAVASPATVSRCGMVYLEPGYIGLAPFVYCWMKRVPDAILPFVDQLNELFNKFLEPSVKFIRKNTKEIVESVNANLTFSLLNFLDCFFAPLIPKEVGKLVGELIEPWFFFALIWSVGGTVDNDGRLKFSNYLREKMKEENVRNFFIDLWSWITLQFPEAGLVYDYQLIFDPVKFGEWRSWMESAPSFEINPTTAYADIIVPTIDTVRTSLLVEMLIMHKKQILTIGPTGTGKTVVLMDKLLKGMPPEYVPNFLMFSAKTSANQTQDLIDGKLDKRRKGVFAPPLGKYAVFFIDDLNMPSLETYGAQPPIELLRQWMDHSGWYDRKAIGLFRTLVDISFVFAMGPPGGGRNPITARLLRHCNYLCCNEMELESKSRIFSTIVSGWLCESPVLIWVLGWLCESLSTIELYDLITTQLLPTPAKSHYTFNLRDLSKVFQGMLMMEVTKIDSKEMLLRLWFHESCRVFQDRLVSKEDRDWFSNLLETKITNEFKVSHLLDIESVLPTRPVLFGDFLNPNSDVKLYNYVEDHEKMITIMEEALEDYNQVNTAQMKLVLFLDAVQHVCRISRVIRQPLGNALLLGVGGSGRQSLSRLATHILDFTPKKCRFYTKKCRTYTKKVLVFIRKKGRFYTKNVDFTPKKCRFYTQKDLNNILNSGDVPNIYAFDDLDNIYNAMKPIVMDQGLPPTKSNLYNAFTKRIRANLHTICCMSPIGEIFRARLRMFPSLITCCTIDWFSEWPDEALQSVAHTFLGDITDIDTSNQKLMNGMVNMCVIMHQSVATHSKRFLSELSRHNY</sequence>
<keyword evidence="9" id="KW-0969">Cilium</keyword>
<keyword evidence="8" id="KW-0175">Coiled coil</keyword>
<evidence type="ECO:0000256" key="6">
    <source>
        <dbReference type="ARBA" id="ARBA00022840"/>
    </source>
</evidence>
<comment type="subcellular location">
    <subcellularLocation>
        <location evidence="1">Cytoplasm</location>
        <location evidence="1">Cytoskeleton</location>
        <location evidence="1">Cilium axoneme</location>
    </subcellularLocation>
</comment>
<keyword evidence="7" id="KW-0243">Dynein</keyword>
<accession>H2YF91</accession>
<keyword evidence="3" id="KW-0963">Cytoplasm</keyword>
<evidence type="ECO:0000259" key="15">
    <source>
        <dbReference type="Pfam" id="PF17852"/>
    </source>
</evidence>
<dbReference type="FunFam" id="1.10.8.710:FF:000004">
    <property type="entry name" value="Dynein axonemal heavy chain 6"/>
    <property type="match status" value="1"/>
</dbReference>
<proteinExistence type="inferred from homology"/>
<dbReference type="GO" id="GO:0007018">
    <property type="term" value="P:microtubule-based movement"/>
    <property type="evidence" value="ECO:0007669"/>
    <property type="project" value="InterPro"/>
</dbReference>
<dbReference type="GO" id="GO:0005874">
    <property type="term" value="C:microtubule"/>
    <property type="evidence" value="ECO:0007669"/>
    <property type="project" value="UniProtKB-KW"/>
</dbReference>
<evidence type="ECO:0000256" key="8">
    <source>
        <dbReference type="ARBA" id="ARBA00023054"/>
    </source>
</evidence>
<dbReference type="FunFam" id="3.40.50.300:FF:000044">
    <property type="entry name" value="Dynein heavy chain 5, axonemal"/>
    <property type="match status" value="1"/>
</dbReference>
<dbReference type="Gene3D" id="1.10.8.710">
    <property type="match status" value="1"/>
</dbReference>
<evidence type="ECO:0000256" key="9">
    <source>
        <dbReference type="ARBA" id="ARBA00023069"/>
    </source>
</evidence>
<evidence type="ECO:0000256" key="10">
    <source>
        <dbReference type="ARBA" id="ARBA00023175"/>
    </source>
</evidence>
<dbReference type="Pfam" id="PF17857">
    <property type="entry name" value="AAA_lid_1"/>
    <property type="match status" value="1"/>
</dbReference>
<dbReference type="FunFam" id="3.40.50.300:FF:001328">
    <property type="entry name" value="Dynein heavy chain 6, axonemal"/>
    <property type="match status" value="1"/>
</dbReference>
<dbReference type="GO" id="GO:0005524">
    <property type="term" value="F:ATP binding"/>
    <property type="evidence" value="ECO:0007669"/>
    <property type="project" value="UniProtKB-KW"/>
</dbReference>
<protein>
    <recommendedName>
        <fullName evidence="19">AAA+ ATPase domain-containing protein</fullName>
    </recommendedName>
</protein>
<evidence type="ECO:0000259" key="13">
    <source>
        <dbReference type="Pfam" id="PF12774"/>
    </source>
</evidence>
<keyword evidence="11" id="KW-0206">Cytoskeleton</keyword>
<dbReference type="GO" id="GO:0045505">
    <property type="term" value="F:dynein intermediate chain binding"/>
    <property type="evidence" value="ECO:0007669"/>
    <property type="project" value="InterPro"/>
</dbReference>
<dbReference type="PANTHER" id="PTHR22878">
    <property type="entry name" value="DYNEIN HEAVY CHAIN 6, AXONEMAL-LIKE-RELATED"/>
    <property type="match status" value="1"/>
</dbReference>
<dbReference type="GO" id="GO:0051959">
    <property type="term" value="F:dynein light intermediate chain binding"/>
    <property type="evidence" value="ECO:0007669"/>
    <property type="project" value="InterPro"/>
</dbReference>